<feature type="transmembrane region" description="Helical" evidence="7">
    <location>
        <begin position="473"/>
        <end position="495"/>
    </location>
</feature>
<dbReference type="InterPro" id="IPR017900">
    <property type="entry name" value="4Fe4S_Fe_S_CS"/>
</dbReference>
<feature type="transmembrane region" description="Helical" evidence="7">
    <location>
        <begin position="46"/>
        <end position="70"/>
    </location>
</feature>
<accession>A0ABZ1BYG6</accession>
<dbReference type="PROSITE" id="PS51379">
    <property type="entry name" value="4FE4S_FER_2"/>
    <property type="match status" value="1"/>
</dbReference>
<dbReference type="PANTHER" id="PTHR30224:SF4">
    <property type="entry name" value="ELECTRON TRANSPORT PROTEIN YCCM-RELATED"/>
    <property type="match status" value="1"/>
</dbReference>
<evidence type="ECO:0000256" key="2">
    <source>
        <dbReference type="ARBA" id="ARBA00022475"/>
    </source>
</evidence>
<organism evidence="9 10">
    <name type="scientific">Carboxydichorda subterranea</name>
    <dbReference type="NCBI Taxonomy" id="3109565"/>
    <lineage>
        <taxon>Bacteria</taxon>
        <taxon>Bacillati</taxon>
        <taxon>Bacillota</taxon>
        <taxon>Limnochordia</taxon>
        <taxon>Limnochordales</taxon>
        <taxon>Geochordaceae</taxon>
        <taxon>Carboxydichorda</taxon>
    </lineage>
</organism>
<dbReference type="PANTHER" id="PTHR30224">
    <property type="entry name" value="ELECTRON TRANSPORT PROTEIN"/>
    <property type="match status" value="1"/>
</dbReference>
<evidence type="ECO:0000313" key="9">
    <source>
        <dbReference type="EMBL" id="WRP17536.1"/>
    </source>
</evidence>
<feature type="transmembrane region" description="Helical" evidence="7">
    <location>
        <begin position="381"/>
        <end position="402"/>
    </location>
</feature>
<feature type="transmembrane region" description="Helical" evidence="7">
    <location>
        <begin position="142"/>
        <end position="159"/>
    </location>
</feature>
<comment type="subcellular location">
    <subcellularLocation>
        <location evidence="1">Cell membrane</location>
    </subcellularLocation>
</comment>
<dbReference type="InterPro" id="IPR017896">
    <property type="entry name" value="4Fe4S_Fe-S-bd"/>
</dbReference>
<evidence type="ECO:0000256" key="7">
    <source>
        <dbReference type="SAM" id="Phobius"/>
    </source>
</evidence>
<protein>
    <submittedName>
        <fullName evidence="9">4Fe-4S binding protein</fullName>
    </submittedName>
</protein>
<keyword evidence="2" id="KW-1003">Cell membrane</keyword>
<dbReference type="PROSITE" id="PS00198">
    <property type="entry name" value="4FE4S_FER_1"/>
    <property type="match status" value="1"/>
</dbReference>
<keyword evidence="10" id="KW-1185">Reference proteome</keyword>
<dbReference type="Proteomes" id="UP001332192">
    <property type="component" value="Chromosome"/>
</dbReference>
<evidence type="ECO:0000259" key="8">
    <source>
        <dbReference type="PROSITE" id="PS51379"/>
    </source>
</evidence>
<name>A0ABZ1BYG6_9FIRM</name>
<feature type="transmembrane region" description="Helical" evidence="7">
    <location>
        <begin position="76"/>
        <end position="95"/>
    </location>
</feature>
<dbReference type="RefSeq" id="WP_324716806.1">
    <property type="nucleotide sequence ID" value="NZ_CP141615.1"/>
</dbReference>
<feature type="transmembrane region" description="Helical" evidence="7">
    <location>
        <begin position="335"/>
        <end position="360"/>
    </location>
</feature>
<keyword evidence="4" id="KW-0408">Iron</keyword>
<dbReference type="EMBL" id="CP141615">
    <property type="protein sequence ID" value="WRP17536.1"/>
    <property type="molecule type" value="Genomic_DNA"/>
</dbReference>
<dbReference type="SUPFAM" id="SSF54862">
    <property type="entry name" value="4Fe-4S ferredoxins"/>
    <property type="match status" value="1"/>
</dbReference>
<keyword evidence="5" id="KW-0411">Iron-sulfur</keyword>
<feature type="transmembrane region" description="Helical" evidence="7">
    <location>
        <begin position="440"/>
        <end position="461"/>
    </location>
</feature>
<dbReference type="InterPro" id="IPR052378">
    <property type="entry name" value="NosR_regulator"/>
</dbReference>
<evidence type="ECO:0000256" key="1">
    <source>
        <dbReference type="ARBA" id="ARBA00004236"/>
    </source>
</evidence>
<proteinExistence type="predicted"/>
<keyword evidence="7" id="KW-0812">Transmembrane</keyword>
<evidence type="ECO:0000256" key="5">
    <source>
        <dbReference type="ARBA" id="ARBA00023014"/>
    </source>
</evidence>
<gene>
    <name evidence="9" type="ORF">U7230_00515</name>
</gene>
<evidence type="ECO:0000256" key="4">
    <source>
        <dbReference type="ARBA" id="ARBA00023004"/>
    </source>
</evidence>
<feature type="domain" description="4Fe-4S ferredoxin-type" evidence="8">
    <location>
        <begin position="253"/>
        <end position="282"/>
    </location>
</feature>
<evidence type="ECO:0000256" key="3">
    <source>
        <dbReference type="ARBA" id="ARBA00022723"/>
    </source>
</evidence>
<reference evidence="9 10" key="1">
    <citation type="journal article" date="2024" name="Front. Microbiol.">
        <title>Novel thermophilic genera Geochorda gen. nov. and Carboxydochorda gen. nov. from the deep terrestrial subsurface reveal the ecophysiological diversity in the class Limnochordia.</title>
        <authorList>
            <person name="Karnachuk O.V."/>
            <person name="Lukina A.P."/>
            <person name="Avakyan M.R."/>
            <person name="Kadnikov V.V."/>
            <person name="Begmatov S."/>
            <person name="Beletsky A.V."/>
            <person name="Vlasova K.G."/>
            <person name="Novikov A.A."/>
            <person name="Shcherbakova V.A."/>
            <person name="Mardanov A.V."/>
            <person name="Ravin N.V."/>
        </authorList>
    </citation>
    <scope>NUCLEOTIDE SEQUENCE [LARGE SCALE GENOMIC DNA]</scope>
    <source>
        <strain evidence="9 10">L945</strain>
    </source>
</reference>
<sequence>MNTSAMGPAGTSEAAAVTARPLPRGVFKRDLLRRWPRLSRLLHQRWFQFALMWPGLLAFVVIIASGLFGIPIGAKNFAVVFVWIVWWALLIMLLVPFGARVWCTACPIPSLGEWLARRRFIGHHDGAPRGLNRRWPRRLRNLWLANFGFLSIALFSAIVTTSPVVTGALLLGLFVLAIVMHPVYERRAFCRYLCPVGGFLGLYSMVAPVELRRRSAETCLACKFKSCFRGSTAESLAVGGQGGYPCPMSEFPGAPMERNNYCILCTECIKACPYDNITINARPFGLDLYVQKGRKIDEAYKAFIMLGSALAYSLVMLGPHGFLKDWASLRQPEGFVVYAAGFLLTTLVAGPLLHLVATVLGRWIAGRLGHRIPLKELFVDASYALVPFGLMAWIAFSLSFVLPNLSYAVPTISDPFGWGWNLLGTASYPWTPYVPGWVPFLQLPVLLVGLGWGVLSGFRILRSDFQGDTRAAALASVPLAVYLTGLAELFLWLYLG</sequence>
<keyword evidence="3" id="KW-0479">Metal-binding</keyword>
<evidence type="ECO:0000313" key="10">
    <source>
        <dbReference type="Proteomes" id="UP001332192"/>
    </source>
</evidence>
<keyword evidence="7" id="KW-1133">Transmembrane helix</keyword>
<dbReference type="Pfam" id="PF12801">
    <property type="entry name" value="Fer4_5"/>
    <property type="match status" value="2"/>
</dbReference>
<evidence type="ECO:0000256" key="6">
    <source>
        <dbReference type="ARBA" id="ARBA00023136"/>
    </source>
</evidence>
<feature type="transmembrane region" description="Helical" evidence="7">
    <location>
        <begin position="165"/>
        <end position="184"/>
    </location>
</feature>
<feature type="transmembrane region" description="Helical" evidence="7">
    <location>
        <begin position="302"/>
        <end position="323"/>
    </location>
</feature>
<keyword evidence="6 7" id="KW-0472">Membrane</keyword>